<accession>G7WI37</accession>
<gene>
    <name evidence="2" type="ordered locus">Desor_5588</name>
</gene>
<dbReference type="Gene3D" id="3.30.420.10">
    <property type="entry name" value="Ribonuclease H-like superfamily/Ribonuclease H"/>
    <property type="match status" value="1"/>
</dbReference>
<dbReference type="eggNOG" id="COG0847">
    <property type="taxonomic scope" value="Bacteria"/>
</dbReference>
<reference evidence="3" key="1">
    <citation type="submission" date="2011-11" db="EMBL/GenBank/DDBJ databases">
        <title>Complete sequence of Desulfosporosinus orientis DSM 765.</title>
        <authorList>
            <person name="Lucas S."/>
            <person name="Han J."/>
            <person name="Lapidus A."/>
            <person name="Cheng J.-F."/>
            <person name="Goodwin L."/>
            <person name="Pitluck S."/>
            <person name="Peters L."/>
            <person name="Ovchinnikova G."/>
            <person name="Teshima H."/>
            <person name="Detter J.C."/>
            <person name="Han C."/>
            <person name="Tapia R."/>
            <person name="Land M."/>
            <person name="Hauser L."/>
            <person name="Kyrpides N."/>
            <person name="Ivanova N."/>
            <person name="Pagani I."/>
            <person name="Pester M."/>
            <person name="Spring S."/>
            <person name="Ollivier B."/>
            <person name="Rattei T."/>
            <person name="Klenk H.-P."/>
            <person name="Wagner M."/>
            <person name="Loy A."/>
            <person name="Woyke T."/>
        </authorList>
    </citation>
    <scope>NUCLEOTIDE SEQUENCE [LARGE SCALE GENOMIC DNA]</scope>
    <source>
        <strain evidence="3">ATCC 19365 / DSM 765 / NCIMB 8382 / VKM B-1628</strain>
    </source>
</reference>
<dbReference type="KEGG" id="dor:Desor_5588"/>
<dbReference type="CDD" id="cd06127">
    <property type="entry name" value="DEDDh"/>
    <property type="match status" value="1"/>
</dbReference>
<dbReference type="GO" id="GO:0004527">
    <property type="term" value="F:exonuclease activity"/>
    <property type="evidence" value="ECO:0007669"/>
    <property type="project" value="UniProtKB-KW"/>
</dbReference>
<dbReference type="InterPro" id="IPR013520">
    <property type="entry name" value="Ribonucl_H"/>
</dbReference>
<name>G7WI37_DESOD</name>
<dbReference type="EMBL" id="CP003108">
    <property type="protein sequence ID" value="AET70960.1"/>
    <property type="molecule type" value="Genomic_DNA"/>
</dbReference>
<keyword evidence="2" id="KW-0269">Exonuclease</keyword>
<feature type="domain" description="Exonuclease" evidence="1">
    <location>
        <begin position="6"/>
        <end position="163"/>
    </location>
</feature>
<evidence type="ECO:0000313" key="2">
    <source>
        <dbReference type="EMBL" id="AET70960.1"/>
    </source>
</evidence>
<dbReference type="InterPro" id="IPR036420">
    <property type="entry name" value="BRCT_dom_sf"/>
</dbReference>
<dbReference type="PATRIC" id="fig|768706.3.peg.5694"/>
<organism evidence="2 3">
    <name type="scientific">Desulfosporosinus orientis (strain ATCC 19365 / DSM 765 / NCIMB 8382 / VKM B-1628 / Singapore I)</name>
    <name type="common">Desulfotomaculum orientis</name>
    <dbReference type="NCBI Taxonomy" id="768706"/>
    <lineage>
        <taxon>Bacteria</taxon>
        <taxon>Bacillati</taxon>
        <taxon>Bacillota</taxon>
        <taxon>Clostridia</taxon>
        <taxon>Eubacteriales</taxon>
        <taxon>Desulfitobacteriaceae</taxon>
        <taxon>Desulfosporosinus</taxon>
    </lineage>
</organism>
<protein>
    <submittedName>
        <fullName evidence="2">DNA polymerase III epsilon subunit-like 3'-5' exonuclease</fullName>
    </submittedName>
</protein>
<dbReference type="GO" id="GO:0003676">
    <property type="term" value="F:nucleic acid binding"/>
    <property type="evidence" value="ECO:0007669"/>
    <property type="project" value="InterPro"/>
</dbReference>
<dbReference type="SMART" id="SM00479">
    <property type="entry name" value="EXOIII"/>
    <property type="match status" value="1"/>
</dbReference>
<dbReference type="Proteomes" id="UP000006346">
    <property type="component" value="Chromosome"/>
</dbReference>
<evidence type="ECO:0000259" key="1">
    <source>
        <dbReference type="SMART" id="SM00479"/>
    </source>
</evidence>
<dbReference type="SUPFAM" id="SSF53098">
    <property type="entry name" value="Ribonuclease H-like"/>
    <property type="match status" value="1"/>
</dbReference>
<evidence type="ECO:0000313" key="3">
    <source>
        <dbReference type="Proteomes" id="UP000006346"/>
    </source>
</evidence>
<dbReference type="HOGENOM" id="CLU_1123143_0_0_9"/>
<keyword evidence="2" id="KW-0378">Hydrolase</keyword>
<keyword evidence="2" id="KW-0540">Nuclease</keyword>
<dbReference type="Gene3D" id="3.40.50.10190">
    <property type="entry name" value="BRCT domain"/>
    <property type="match status" value="1"/>
</dbReference>
<keyword evidence="3" id="KW-1185">Reference proteome</keyword>
<proteinExistence type="predicted"/>
<reference evidence="2 3" key="2">
    <citation type="journal article" date="2012" name="J. Bacteriol.">
        <title>Complete genome sequences of Desulfosporosinus orientis DSM765T, Desulfosporosinus youngiae DSM17734T, Desulfosporosinus meridiei DSM13257T, and Desulfosporosinus acidiphilus DSM22704T.</title>
        <authorList>
            <person name="Pester M."/>
            <person name="Brambilla E."/>
            <person name="Alazard D."/>
            <person name="Rattei T."/>
            <person name="Weinmaier T."/>
            <person name="Han J."/>
            <person name="Lucas S."/>
            <person name="Lapidus A."/>
            <person name="Cheng J.F."/>
            <person name="Goodwin L."/>
            <person name="Pitluck S."/>
            <person name="Peters L."/>
            <person name="Ovchinnikova G."/>
            <person name="Teshima H."/>
            <person name="Detter J.C."/>
            <person name="Han C.S."/>
            <person name="Tapia R."/>
            <person name="Land M.L."/>
            <person name="Hauser L."/>
            <person name="Kyrpides N.C."/>
            <person name="Ivanova N.N."/>
            <person name="Pagani I."/>
            <person name="Huntmann M."/>
            <person name="Wei C.L."/>
            <person name="Davenport K.W."/>
            <person name="Daligault H."/>
            <person name="Chain P.S."/>
            <person name="Chen A."/>
            <person name="Mavromatis K."/>
            <person name="Markowitz V."/>
            <person name="Szeto E."/>
            <person name="Mikhailova N."/>
            <person name="Pati A."/>
            <person name="Wagner M."/>
            <person name="Woyke T."/>
            <person name="Ollivier B."/>
            <person name="Klenk H.P."/>
            <person name="Spring S."/>
            <person name="Loy A."/>
        </authorList>
    </citation>
    <scope>NUCLEOTIDE SEQUENCE [LARGE SCALE GENOMIC DNA]</scope>
    <source>
        <strain evidence="3">ATCC 19365 / DSM 765 / NCIMB 8382 / VKM B-1628</strain>
    </source>
</reference>
<sequence>MFTTDKMLLVDLETQSFPVETGIYEVACLVVENYEIVDKLYLGKEIPGYKGDKRYGFGFYDISEDAQYISIFKEFINKHPYPIVAHNCPFDRKFLVYYKWIEENYPTYCSMRAIRMADGSLGSYALNNLVKHYNVADEVLHTAMSDIENVYKILKIVKPQTWLPVGTQLKDRCHPKTAKPRTLEEIDLKINTTNLLDGEFICFTGKSDFPRNIMQEIAIKNSAAITQNITKKTTITRCRGGCRKQTR</sequence>
<dbReference type="InterPro" id="IPR036397">
    <property type="entry name" value="RNaseH_sf"/>
</dbReference>
<dbReference type="InterPro" id="IPR012337">
    <property type="entry name" value="RNaseH-like_sf"/>
</dbReference>
<dbReference type="RefSeq" id="WP_014187759.1">
    <property type="nucleotide sequence ID" value="NC_016584.1"/>
</dbReference>
<dbReference type="AlphaFoldDB" id="G7WI37"/>
<dbReference type="STRING" id="768706.Desor_5588"/>